<feature type="transmembrane region" description="Helical" evidence="1">
    <location>
        <begin position="131"/>
        <end position="158"/>
    </location>
</feature>
<keyword evidence="4" id="KW-1185">Reference proteome</keyword>
<evidence type="ECO:0000256" key="1">
    <source>
        <dbReference type="SAM" id="Phobius"/>
    </source>
</evidence>
<dbReference type="InterPro" id="IPR045886">
    <property type="entry name" value="ThiF/MoeB/HesA"/>
</dbReference>
<keyword evidence="1" id="KW-0812">Transmembrane</keyword>
<evidence type="ECO:0000313" key="4">
    <source>
        <dbReference type="Proteomes" id="UP001597353"/>
    </source>
</evidence>
<accession>A0ABW4S9Z6</accession>
<dbReference type="CDD" id="cd00757">
    <property type="entry name" value="ThiF_MoeB_HesA_family"/>
    <property type="match status" value="1"/>
</dbReference>
<keyword evidence="1" id="KW-0472">Membrane</keyword>
<evidence type="ECO:0000259" key="2">
    <source>
        <dbReference type="Pfam" id="PF00899"/>
    </source>
</evidence>
<feature type="domain" description="THIF-type NAD/FAD binding fold" evidence="2">
    <location>
        <begin position="109"/>
        <end position="344"/>
    </location>
</feature>
<organism evidence="3 4">
    <name type="scientific">Halodurantibacterium flavum</name>
    <dbReference type="NCBI Taxonomy" id="1382802"/>
    <lineage>
        <taxon>Bacteria</taxon>
        <taxon>Pseudomonadati</taxon>
        <taxon>Pseudomonadota</taxon>
        <taxon>Alphaproteobacteria</taxon>
        <taxon>Rhodobacterales</taxon>
        <taxon>Paracoccaceae</taxon>
        <taxon>Halodurantibacterium</taxon>
    </lineage>
</organism>
<protein>
    <submittedName>
        <fullName evidence="3">HesA/MoeB/ThiF family protein</fullName>
    </submittedName>
</protein>
<dbReference type="Gene3D" id="3.40.50.720">
    <property type="entry name" value="NAD(P)-binding Rossmann-like Domain"/>
    <property type="match status" value="1"/>
</dbReference>
<evidence type="ECO:0000313" key="3">
    <source>
        <dbReference type="EMBL" id="MFD1913872.1"/>
    </source>
</evidence>
<dbReference type="SUPFAM" id="SSF69572">
    <property type="entry name" value="Activating enzymes of the ubiquitin-like proteins"/>
    <property type="match status" value="1"/>
</dbReference>
<dbReference type="PANTHER" id="PTHR10953:SF102">
    <property type="entry name" value="ADENYLYLTRANSFERASE AND SULFURTRANSFERASE MOCS3"/>
    <property type="match status" value="1"/>
</dbReference>
<dbReference type="RefSeq" id="WP_390264473.1">
    <property type="nucleotide sequence ID" value="NZ_JBHUGH010000013.1"/>
</dbReference>
<dbReference type="Pfam" id="PF00899">
    <property type="entry name" value="ThiF"/>
    <property type="match status" value="1"/>
</dbReference>
<dbReference type="InterPro" id="IPR000594">
    <property type="entry name" value="ThiF_NAD_FAD-bd"/>
</dbReference>
<dbReference type="PANTHER" id="PTHR10953">
    <property type="entry name" value="UBIQUITIN-ACTIVATING ENZYME E1"/>
    <property type="match status" value="1"/>
</dbReference>
<feature type="transmembrane region" description="Helical" evidence="1">
    <location>
        <begin position="57"/>
        <end position="76"/>
    </location>
</feature>
<gene>
    <name evidence="3" type="ORF">ACFSGJ_16785</name>
</gene>
<dbReference type="NCBIfam" id="NF004281">
    <property type="entry name" value="PRK05690.1"/>
    <property type="match status" value="1"/>
</dbReference>
<name>A0ABW4S9Z6_9RHOB</name>
<keyword evidence="1" id="KW-1133">Transmembrane helix</keyword>
<dbReference type="EMBL" id="JBHUGH010000013">
    <property type="protein sequence ID" value="MFD1913872.1"/>
    <property type="molecule type" value="Genomic_DNA"/>
</dbReference>
<dbReference type="Proteomes" id="UP001597353">
    <property type="component" value="Unassembled WGS sequence"/>
</dbReference>
<reference evidence="4" key="1">
    <citation type="journal article" date="2019" name="Int. J. Syst. Evol. Microbiol.">
        <title>The Global Catalogue of Microorganisms (GCM) 10K type strain sequencing project: providing services to taxonomists for standard genome sequencing and annotation.</title>
        <authorList>
            <consortium name="The Broad Institute Genomics Platform"/>
            <consortium name="The Broad Institute Genome Sequencing Center for Infectious Disease"/>
            <person name="Wu L."/>
            <person name="Ma J."/>
        </authorList>
    </citation>
    <scope>NUCLEOTIDE SEQUENCE [LARGE SCALE GENOMIC DNA]</scope>
    <source>
        <strain evidence="4">CGMCC 4.7242</strain>
    </source>
</reference>
<proteinExistence type="predicted"/>
<sequence length="365" mass="38429">MALVLILCAAIWGIGWAMGAPVRARLGMMGLLLIGVILGHLILPPDNPLRTATGGNAAGWVVLIALIGLGMGYRAALARLRSRARTTDDAQGPAQPPKAPFSDAELDRYARHIMLREVGGPGQKALKSARVLVIGAGGLGSPALLYLAAAGVGTIGVIDDDAVENSNLQRQVIHTDDRIGMPKVFSAEKAMRALNPHVTIRPYHRRLTPEIAAALFSEYDLILDGSDNFDTRYLVNRVAVRTGKPLIAAAMARWEGQIALYDSAAGTACFECVFPERPAPGLVPTCAEAGVIAPLPGVLGSMMALEAVKHLTGAGQTLAGRLLIHDALYAETRAITLHRRPDCAACGSARTDEHRGGVEAAPANT</sequence>
<dbReference type="InterPro" id="IPR035985">
    <property type="entry name" value="Ubiquitin-activating_enz"/>
</dbReference>
<comment type="caution">
    <text evidence="3">The sequence shown here is derived from an EMBL/GenBank/DDBJ whole genome shotgun (WGS) entry which is preliminary data.</text>
</comment>